<sequence>MYLPEGWYSGFDDKTILADIRPARSSNAGLRSSFAMTSFGNVGMASTLPTEVANILPADPFAQLELASKIAQHALASKAAQLEADGQQLREALVQKQSQVKMLERRVSTLELELQDMTSKSKQAMEEAHRLQSEKNLLADTVKRLHKEVARLEAFKKNLLEHLHNDDEPGLEPSVAAADVAGERLVSEVLSSISKPPTAPTATSYNARMQQAATPAFASTSGRPLYTASTPQAAPVPNPQPFVTAAPTPQPQYPSNGGGSPPRVDGREFFRQARAQLSYEQFSQFLHNIKELNAGRQSREETLRRSRDIFGPMHQDMYAMFEALLSRHSGTML</sequence>
<dbReference type="InterPro" id="IPR058935">
    <property type="entry name" value="At4g15545-like_C"/>
</dbReference>
<evidence type="ECO:0000313" key="4">
    <source>
        <dbReference type="EMBL" id="GFR52888.1"/>
    </source>
</evidence>
<organism evidence="4 5">
    <name type="scientific">Astrephomene gubernaculifera</name>
    <dbReference type="NCBI Taxonomy" id="47775"/>
    <lineage>
        <taxon>Eukaryota</taxon>
        <taxon>Viridiplantae</taxon>
        <taxon>Chlorophyta</taxon>
        <taxon>core chlorophytes</taxon>
        <taxon>Chlorophyceae</taxon>
        <taxon>CS clade</taxon>
        <taxon>Chlamydomonadales</taxon>
        <taxon>Astrephomenaceae</taxon>
        <taxon>Astrephomene</taxon>
    </lineage>
</organism>
<evidence type="ECO:0000256" key="2">
    <source>
        <dbReference type="SAM" id="MobiDB-lite"/>
    </source>
</evidence>
<feature type="compositionally biased region" description="Polar residues" evidence="2">
    <location>
        <begin position="217"/>
        <end position="232"/>
    </location>
</feature>
<dbReference type="PANTHER" id="PTHR47383:SF8">
    <property type="entry name" value="OS01G0768300 PROTEIN"/>
    <property type="match status" value="1"/>
</dbReference>
<proteinExistence type="predicted"/>
<feature type="coiled-coil region" evidence="1">
    <location>
        <begin position="79"/>
        <end position="148"/>
    </location>
</feature>
<comment type="caution">
    <text evidence="4">The sequence shown here is derived from an EMBL/GenBank/DDBJ whole genome shotgun (WGS) entry which is preliminary data.</text>
</comment>
<protein>
    <recommendedName>
        <fullName evidence="3">At4g15545-like C-terminal domain-containing protein</fullName>
    </recommendedName>
</protein>
<feature type="region of interest" description="Disordered" evidence="2">
    <location>
        <begin position="217"/>
        <end position="261"/>
    </location>
</feature>
<dbReference type="InterPro" id="IPR058936">
    <property type="entry name" value="At4g15545-like"/>
</dbReference>
<dbReference type="Pfam" id="PF25972">
    <property type="entry name" value="At4g15545_C"/>
    <property type="match status" value="1"/>
</dbReference>
<name>A0AAD3E3R2_9CHLO</name>
<dbReference type="EMBL" id="BMAR01000074">
    <property type="protein sequence ID" value="GFR52888.1"/>
    <property type="molecule type" value="Genomic_DNA"/>
</dbReference>
<evidence type="ECO:0000259" key="3">
    <source>
        <dbReference type="Pfam" id="PF25972"/>
    </source>
</evidence>
<keyword evidence="5" id="KW-1185">Reference proteome</keyword>
<accession>A0AAD3E3R2</accession>
<dbReference type="PANTHER" id="PTHR47383">
    <property type="entry name" value="OS03G0659800 PROTEIN"/>
    <property type="match status" value="1"/>
</dbReference>
<evidence type="ECO:0000313" key="5">
    <source>
        <dbReference type="Proteomes" id="UP001054857"/>
    </source>
</evidence>
<dbReference type="AlphaFoldDB" id="A0AAD3E3R2"/>
<evidence type="ECO:0000256" key="1">
    <source>
        <dbReference type="SAM" id="Coils"/>
    </source>
</evidence>
<keyword evidence="1" id="KW-0175">Coiled coil</keyword>
<feature type="domain" description="At4g15545-like C-terminal" evidence="3">
    <location>
        <begin position="262"/>
        <end position="328"/>
    </location>
</feature>
<reference evidence="4 5" key="1">
    <citation type="journal article" date="2021" name="Sci. Rep.">
        <title>Genome sequencing of the multicellular alga Astrephomene provides insights into convergent evolution of germ-soma differentiation.</title>
        <authorList>
            <person name="Yamashita S."/>
            <person name="Yamamoto K."/>
            <person name="Matsuzaki R."/>
            <person name="Suzuki S."/>
            <person name="Yamaguchi H."/>
            <person name="Hirooka S."/>
            <person name="Minakuchi Y."/>
            <person name="Miyagishima S."/>
            <person name="Kawachi M."/>
            <person name="Toyoda A."/>
            <person name="Nozaki H."/>
        </authorList>
    </citation>
    <scope>NUCLEOTIDE SEQUENCE [LARGE SCALE GENOMIC DNA]</scope>
    <source>
        <strain evidence="4 5">NIES-4017</strain>
    </source>
</reference>
<dbReference type="Proteomes" id="UP001054857">
    <property type="component" value="Unassembled WGS sequence"/>
</dbReference>
<gene>
    <name evidence="4" type="ORF">Agub_g15521</name>
</gene>